<sequence>MCSVDDQVDPAGARHRGNLADRDHQAGAMAHMVSRMSFSRGSSAIACA</sequence>
<protein>
    <submittedName>
        <fullName evidence="2">Uncharacterized protein</fullName>
    </submittedName>
</protein>
<evidence type="ECO:0000313" key="2">
    <source>
        <dbReference type="EMBL" id="MBB5726550.1"/>
    </source>
</evidence>
<evidence type="ECO:0000256" key="1">
    <source>
        <dbReference type="SAM" id="MobiDB-lite"/>
    </source>
</evidence>
<feature type="region of interest" description="Disordered" evidence="1">
    <location>
        <begin position="1"/>
        <end position="24"/>
    </location>
</feature>
<keyword evidence="3" id="KW-1185">Reference proteome</keyword>
<dbReference type="EMBL" id="JACIJN010000008">
    <property type="protein sequence ID" value="MBB5726550.1"/>
    <property type="molecule type" value="Genomic_DNA"/>
</dbReference>
<comment type="caution">
    <text evidence="2">The sequence shown here is derived from an EMBL/GenBank/DDBJ whole genome shotgun (WGS) entry which is preliminary data.</text>
</comment>
<evidence type="ECO:0000313" key="3">
    <source>
        <dbReference type="Proteomes" id="UP000560131"/>
    </source>
</evidence>
<organism evidence="2 3">
    <name type="scientific">Sphingomonas endophytica</name>
    <dbReference type="NCBI Taxonomy" id="869719"/>
    <lineage>
        <taxon>Bacteria</taxon>
        <taxon>Pseudomonadati</taxon>
        <taxon>Pseudomonadota</taxon>
        <taxon>Alphaproteobacteria</taxon>
        <taxon>Sphingomonadales</taxon>
        <taxon>Sphingomonadaceae</taxon>
        <taxon>Sphingomonas</taxon>
    </lineage>
</organism>
<name>A0ABR6N8L6_9SPHN</name>
<dbReference type="Proteomes" id="UP000560131">
    <property type="component" value="Unassembled WGS sequence"/>
</dbReference>
<accession>A0ABR6N8L6</accession>
<proteinExistence type="predicted"/>
<gene>
    <name evidence="2" type="ORF">FHS97_002493</name>
</gene>
<reference evidence="2 3" key="1">
    <citation type="submission" date="2020-08" db="EMBL/GenBank/DDBJ databases">
        <title>Genomic Encyclopedia of Type Strains, Phase IV (KMG-IV): sequencing the most valuable type-strain genomes for metagenomic binning, comparative biology and taxonomic classification.</title>
        <authorList>
            <person name="Goeker M."/>
        </authorList>
    </citation>
    <scope>NUCLEOTIDE SEQUENCE [LARGE SCALE GENOMIC DNA]</scope>
    <source>
        <strain evidence="2 3">DSM 101535</strain>
    </source>
</reference>